<evidence type="ECO:0000313" key="3">
    <source>
        <dbReference type="EMBL" id="JAS15123.1"/>
    </source>
</evidence>
<proteinExistence type="predicted"/>
<reference evidence="3" key="1">
    <citation type="submission" date="2015-12" db="EMBL/GenBank/DDBJ databases">
        <title>De novo transcriptome assembly of four potential Pierce s Disease insect vectors from Arizona vineyards.</title>
        <authorList>
            <person name="Tassone E.E."/>
        </authorList>
    </citation>
    <scope>NUCLEOTIDE SEQUENCE</scope>
</reference>
<dbReference type="EMBL" id="GEDC01022175">
    <property type="protein sequence ID" value="JAS15123.1"/>
    <property type="molecule type" value="Transcribed_RNA"/>
</dbReference>
<name>A0A1B6CPA1_9HEMI</name>
<dbReference type="AlphaFoldDB" id="A0A1B6CPA1"/>
<feature type="signal peptide" evidence="2">
    <location>
        <begin position="1"/>
        <end position="17"/>
    </location>
</feature>
<gene>
    <name evidence="3" type="ORF">g.7256</name>
</gene>
<protein>
    <submittedName>
        <fullName evidence="3">Uncharacterized protein</fullName>
    </submittedName>
</protein>
<feature type="region of interest" description="Disordered" evidence="1">
    <location>
        <begin position="122"/>
        <end position="146"/>
    </location>
</feature>
<organism evidence="3">
    <name type="scientific">Clastoptera arizonana</name>
    <name type="common">Arizona spittle bug</name>
    <dbReference type="NCBI Taxonomy" id="38151"/>
    <lineage>
        <taxon>Eukaryota</taxon>
        <taxon>Metazoa</taxon>
        <taxon>Ecdysozoa</taxon>
        <taxon>Arthropoda</taxon>
        <taxon>Hexapoda</taxon>
        <taxon>Insecta</taxon>
        <taxon>Pterygota</taxon>
        <taxon>Neoptera</taxon>
        <taxon>Paraneoptera</taxon>
        <taxon>Hemiptera</taxon>
        <taxon>Auchenorrhyncha</taxon>
        <taxon>Cercopoidea</taxon>
        <taxon>Clastopteridae</taxon>
        <taxon>Clastoptera</taxon>
    </lineage>
</organism>
<feature type="chain" id="PRO_5008580523" evidence="2">
    <location>
        <begin position="18"/>
        <end position="234"/>
    </location>
</feature>
<sequence length="234" mass="26689">MILFAVVVLSIVGSSYSQGSFEPEFLNAEPEFLNRDEDGVYSVPNDIGSRSNVEEKKDKITQKQLAPLSDRDENNLEKLLKQNEHLYVVNKDGIKDQNKTQRIEQLRRNLEQQTKRIQKIDAWSSSNNTKTSNASNEQHANNTKLEEKKNMNDLNRFSGKKCIKLYAVKENRNRTSVSNKVESSNYSIEAKIEVDKESEKIEISLVKNVNNHSNGVSIKSTVEIKPVQNIFTVT</sequence>
<evidence type="ECO:0000256" key="1">
    <source>
        <dbReference type="SAM" id="MobiDB-lite"/>
    </source>
</evidence>
<accession>A0A1B6CPA1</accession>
<evidence type="ECO:0000256" key="2">
    <source>
        <dbReference type="SAM" id="SignalP"/>
    </source>
</evidence>
<feature type="compositionally biased region" description="Low complexity" evidence="1">
    <location>
        <begin position="124"/>
        <end position="136"/>
    </location>
</feature>
<keyword evidence="2" id="KW-0732">Signal</keyword>